<evidence type="ECO:0000313" key="2">
    <source>
        <dbReference type="Proteomes" id="UP001595075"/>
    </source>
</evidence>
<evidence type="ECO:0000313" key="1">
    <source>
        <dbReference type="EMBL" id="KAL2065490.1"/>
    </source>
</evidence>
<proteinExistence type="predicted"/>
<name>A0ABR4C6B3_9HELO</name>
<reference evidence="1 2" key="1">
    <citation type="journal article" date="2024" name="Commun. Biol.">
        <title>Comparative genomic analysis of thermophilic fungi reveals convergent evolutionary adaptations and gene losses.</title>
        <authorList>
            <person name="Steindorff A.S."/>
            <person name="Aguilar-Pontes M.V."/>
            <person name="Robinson A.J."/>
            <person name="Andreopoulos B."/>
            <person name="LaButti K."/>
            <person name="Kuo A."/>
            <person name="Mondo S."/>
            <person name="Riley R."/>
            <person name="Otillar R."/>
            <person name="Haridas S."/>
            <person name="Lipzen A."/>
            <person name="Grimwood J."/>
            <person name="Schmutz J."/>
            <person name="Clum A."/>
            <person name="Reid I.D."/>
            <person name="Moisan M.C."/>
            <person name="Butler G."/>
            <person name="Nguyen T.T.M."/>
            <person name="Dewar K."/>
            <person name="Conant G."/>
            <person name="Drula E."/>
            <person name="Henrissat B."/>
            <person name="Hansel C."/>
            <person name="Singer S."/>
            <person name="Hutchinson M.I."/>
            <person name="de Vries R.P."/>
            <person name="Natvig D.O."/>
            <person name="Powell A.J."/>
            <person name="Tsang A."/>
            <person name="Grigoriev I.V."/>
        </authorList>
    </citation>
    <scope>NUCLEOTIDE SEQUENCE [LARGE SCALE GENOMIC DNA]</scope>
    <source>
        <strain evidence="1 2">CBS 494.80</strain>
    </source>
</reference>
<accession>A0ABR4C6B3</accession>
<protein>
    <submittedName>
        <fullName evidence="1">Uncharacterized protein</fullName>
    </submittedName>
</protein>
<comment type="caution">
    <text evidence="1">The sequence shown here is derived from an EMBL/GenBank/DDBJ whole genome shotgun (WGS) entry which is preliminary data.</text>
</comment>
<organism evidence="1 2">
    <name type="scientific">Oculimacula yallundae</name>
    <dbReference type="NCBI Taxonomy" id="86028"/>
    <lineage>
        <taxon>Eukaryota</taxon>
        <taxon>Fungi</taxon>
        <taxon>Dikarya</taxon>
        <taxon>Ascomycota</taxon>
        <taxon>Pezizomycotina</taxon>
        <taxon>Leotiomycetes</taxon>
        <taxon>Helotiales</taxon>
        <taxon>Ploettnerulaceae</taxon>
        <taxon>Oculimacula</taxon>
    </lineage>
</organism>
<keyword evidence="2" id="KW-1185">Reference proteome</keyword>
<dbReference type="Proteomes" id="UP001595075">
    <property type="component" value="Unassembled WGS sequence"/>
</dbReference>
<sequence length="204" mass="23337">MDLVSELAAKEEWRTTRNAESDENWDLVLERINTHVVLEVNSELLRHTTLNPEPNQIIISKFKNKSFEDKNTLEGASLEPILNTFAEWKAKVSQDPSGKRPSMSLSFKACVVIDEEALRMKDLKPSAFVKLVGNNYLNEDPDSSDDTEGGEDCTCCMTGNCDPDYHGWFKADIRKAWYAFERMTWDELNEYYGKDGNGSLLLLW</sequence>
<gene>
    <name evidence="1" type="ORF">VTL71DRAFT_3160</name>
</gene>
<dbReference type="EMBL" id="JAZHXI010000012">
    <property type="protein sequence ID" value="KAL2065490.1"/>
    <property type="molecule type" value="Genomic_DNA"/>
</dbReference>